<accession>A0A4P9ZLW9</accession>
<keyword evidence="2" id="KW-0812">Transmembrane</keyword>
<reference evidence="7" key="1">
    <citation type="journal article" date="2018" name="Nat. Microbiol.">
        <title>Leveraging single-cell genomics to expand the fungal tree of life.</title>
        <authorList>
            <person name="Ahrendt S.R."/>
            <person name="Quandt C.A."/>
            <person name="Ciobanu D."/>
            <person name="Clum A."/>
            <person name="Salamov A."/>
            <person name="Andreopoulos B."/>
            <person name="Cheng J.F."/>
            <person name="Woyke T."/>
            <person name="Pelin A."/>
            <person name="Henrissat B."/>
            <person name="Reynolds N.K."/>
            <person name="Benny G.L."/>
            <person name="Smith M.E."/>
            <person name="James T.Y."/>
            <person name="Grigoriev I.V."/>
        </authorList>
    </citation>
    <scope>NUCLEOTIDE SEQUENCE [LARGE SCALE GENOMIC DNA]</scope>
    <source>
        <strain evidence="7">RSA 468</strain>
    </source>
</reference>
<dbReference type="GO" id="GO:0034993">
    <property type="term" value="C:meiotic nuclear membrane microtubule tethering complex"/>
    <property type="evidence" value="ECO:0007669"/>
    <property type="project" value="TreeGrafter"/>
</dbReference>
<dbReference type="GO" id="GO:0043495">
    <property type="term" value="F:protein-membrane adaptor activity"/>
    <property type="evidence" value="ECO:0007669"/>
    <property type="project" value="TreeGrafter"/>
</dbReference>
<feature type="domain" description="SUN" evidence="5">
    <location>
        <begin position="10"/>
        <end position="174"/>
    </location>
</feature>
<feature type="non-terminal residue" evidence="6">
    <location>
        <position position="174"/>
    </location>
</feature>
<feature type="non-terminal residue" evidence="6">
    <location>
        <position position="1"/>
    </location>
</feature>
<keyword evidence="3" id="KW-1133">Transmembrane helix</keyword>
<name>A0A4P9ZLW9_9FUNG</name>
<protein>
    <submittedName>
        <fullName evidence="6">UNC-like C-terminal-domain-containing protein</fullName>
    </submittedName>
</protein>
<proteinExistence type="predicted"/>
<evidence type="ECO:0000313" key="6">
    <source>
        <dbReference type="EMBL" id="RKP33501.1"/>
    </source>
</evidence>
<evidence type="ECO:0000256" key="2">
    <source>
        <dbReference type="ARBA" id="ARBA00022692"/>
    </source>
</evidence>
<keyword evidence="7" id="KW-1185">Reference proteome</keyword>
<dbReference type="InterPro" id="IPR012919">
    <property type="entry name" value="SUN_dom"/>
</dbReference>
<dbReference type="PANTHER" id="PTHR12911">
    <property type="entry name" value="SAD1/UNC-84-LIKE PROTEIN-RELATED"/>
    <property type="match status" value="1"/>
</dbReference>
<dbReference type="PROSITE" id="PS51469">
    <property type="entry name" value="SUN"/>
    <property type="match status" value="1"/>
</dbReference>
<evidence type="ECO:0000256" key="3">
    <source>
        <dbReference type="ARBA" id="ARBA00022989"/>
    </source>
</evidence>
<evidence type="ECO:0000256" key="1">
    <source>
        <dbReference type="ARBA" id="ARBA00004370"/>
    </source>
</evidence>
<gene>
    <name evidence="6" type="ORF">BJ085DRAFT_10138</name>
</gene>
<keyword evidence="4" id="KW-0472">Membrane</keyword>
<dbReference type="InterPro" id="IPR045119">
    <property type="entry name" value="SUN1-5"/>
</dbReference>
<dbReference type="STRING" id="215637.A0A4P9ZLW9"/>
<dbReference type="EMBL" id="ML003805">
    <property type="protein sequence ID" value="RKP33501.1"/>
    <property type="molecule type" value="Genomic_DNA"/>
</dbReference>
<evidence type="ECO:0000259" key="5">
    <source>
        <dbReference type="PROSITE" id="PS51469"/>
    </source>
</evidence>
<evidence type="ECO:0000313" key="7">
    <source>
        <dbReference type="Proteomes" id="UP000268162"/>
    </source>
</evidence>
<dbReference type="Proteomes" id="UP000268162">
    <property type="component" value="Unassembled WGS sequence"/>
</dbReference>
<dbReference type="PANTHER" id="PTHR12911:SF8">
    <property type="entry name" value="KLAROID PROTEIN-RELATED"/>
    <property type="match status" value="1"/>
</dbReference>
<comment type="subcellular location">
    <subcellularLocation>
        <location evidence="1">Membrane</location>
    </subcellularLocation>
</comment>
<dbReference type="AlphaFoldDB" id="A0A4P9ZLW9"/>
<organism evidence="6 7">
    <name type="scientific">Dimargaris cristalligena</name>
    <dbReference type="NCBI Taxonomy" id="215637"/>
    <lineage>
        <taxon>Eukaryota</taxon>
        <taxon>Fungi</taxon>
        <taxon>Fungi incertae sedis</taxon>
        <taxon>Zoopagomycota</taxon>
        <taxon>Kickxellomycotina</taxon>
        <taxon>Dimargaritomycetes</taxon>
        <taxon>Dimargaritales</taxon>
        <taxon>Dimargaritaceae</taxon>
        <taxon>Dimargaris</taxon>
    </lineage>
</organism>
<dbReference type="Gene3D" id="2.60.120.260">
    <property type="entry name" value="Galactose-binding domain-like"/>
    <property type="match status" value="1"/>
</dbReference>
<sequence length="174" mass="18925">RPDYALFAAGGRVIPLLTSPTYEPGTDAQGRPISGWRSALAGLFGVGTSSLSNGPSVVLDADTTLGSCWPFRGTVGQLGVRLSRPVIPAAFTVEHVSPKVAIDISSALQQFEVWAIFDHRDLRKTTTTTYAIESTVLASLKDRVSQVRAVQLRVLSNHGHNQYTCLYRFRVHSE</sequence>
<dbReference type="Pfam" id="PF07738">
    <property type="entry name" value="Sad1_UNC"/>
    <property type="match status" value="1"/>
</dbReference>
<evidence type="ECO:0000256" key="4">
    <source>
        <dbReference type="ARBA" id="ARBA00023136"/>
    </source>
</evidence>